<gene>
    <name evidence="2" type="ORF">BSTOLATCC_MIC48198</name>
</gene>
<name>A0AAU9K604_9CILI</name>
<keyword evidence="3" id="KW-1185">Reference proteome</keyword>
<proteinExistence type="predicted"/>
<dbReference type="Proteomes" id="UP001162131">
    <property type="component" value="Unassembled WGS sequence"/>
</dbReference>
<evidence type="ECO:0000256" key="1">
    <source>
        <dbReference type="SAM" id="MobiDB-lite"/>
    </source>
</evidence>
<organism evidence="2 3">
    <name type="scientific">Blepharisma stoltei</name>
    <dbReference type="NCBI Taxonomy" id="1481888"/>
    <lineage>
        <taxon>Eukaryota</taxon>
        <taxon>Sar</taxon>
        <taxon>Alveolata</taxon>
        <taxon>Ciliophora</taxon>
        <taxon>Postciliodesmatophora</taxon>
        <taxon>Heterotrichea</taxon>
        <taxon>Heterotrichida</taxon>
        <taxon>Blepharismidae</taxon>
        <taxon>Blepharisma</taxon>
    </lineage>
</organism>
<protein>
    <submittedName>
        <fullName evidence="2">Uncharacterized protein</fullName>
    </submittedName>
</protein>
<reference evidence="2" key="1">
    <citation type="submission" date="2021-09" db="EMBL/GenBank/DDBJ databases">
        <authorList>
            <consortium name="AG Swart"/>
            <person name="Singh M."/>
            <person name="Singh A."/>
            <person name="Seah K."/>
            <person name="Emmerich C."/>
        </authorList>
    </citation>
    <scope>NUCLEOTIDE SEQUENCE</scope>
    <source>
        <strain evidence="2">ATCC30299</strain>
    </source>
</reference>
<comment type="caution">
    <text evidence="2">The sequence shown here is derived from an EMBL/GenBank/DDBJ whole genome shotgun (WGS) entry which is preliminary data.</text>
</comment>
<sequence length="90" mass="10310">MGSCCCKGKEKILPYIMDVHMQISPRDNERQEIKKKMWIEKAKNAPLLDINSNPLYRQRMIESFTRSSRSSLSSAGRSSLSASYSFLYGN</sequence>
<evidence type="ECO:0000313" key="3">
    <source>
        <dbReference type="Proteomes" id="UP001162131"/>
    </source>
</evidence>
<evidence type="ECO:0000313" key="2">
    <source>
        <dbReference type="EMBL" id="CAG9329378.1"/>
    </source>
</evidence>
<dbReference type="EMBL" id="CAJZBQ010000047">
    <property type="protein sequence ID" value="CAG9329378.1"/>
    <property type="molecule type" value="Genomic_DNA"/>
</dbReference>
<feature type="region of interest" description="Disordered" evidence="1">
    <location>
        <begin position="67"/>
        <end position="90"/>
    </location>
</feature>
<dbReference type="AlphaFoldDB" id="A0AAU9K604"/>
<accession>A0AAU9K604</accession>